<dbReference type="OrthoDB" id="7889077at2"/>
<dbReference type="RefSeq" id="WP_119382737.1">
    <property type="nucleotide sequence ID" value="NZ_QWGT01000216.1"/>
</dbReference>
<accession>A0A399T1C8</accession>
<dbReference type="AlphaFoldDB" id="A0A399T1C8"/>
<organism evidence="1 2">
    <name type="scientific">Clavibacter lycopersici</name>
    <dbReference type="NCBI Taxonomy" id="2301718"/>
    <lineage>
        <taxon>Bacteria</taxon>
        <taxon>Bacillati</taxon>
        <taxon>Actinomycetota</taxon>
        <taxon>Actinomycetes</taxon>
        <taxon>Micrococcales</taxon>
        <taxon>Microbacteriaceae</taxon>
        <taxon>Clavibacter</taxon>
    </lineage>
</organism>
<dbReference type="InterPro" id="IPR027417">
    <property type="entry name" value="P-loop_NTPase"/>
</dbReference>
<dbReference type="EMBL" id="QWGT01000216">
    <property type="protein sequence ID" value="RIJ48525.1"/>
    <property type="molecule type" value="Genomic_DNA"/>
</dbReference>
<sequence length="187" mass="20479">MADASPPALLLNGTYGVGKSAVLDHVGDLLAEAGRPFSLMDVDWYHRSWPPASWDPENVVIEARAMAATWALFQEAGPRQLVVSGVVAERTDLERYRDALGIDVRCVRLTASPAVVEARLRSRYDADRRAALDWHLARHAELAARLQAADLDETTIATDARSPREIARAVLDALDVLDAGVRWASAR</sequence>
<gene>
    <name evidence="1" type="ORF">DZG00_12370</name>
</gene>
<dbReference type="Proteomes" id="UP000266484">
    <property type="component" value="Unassembled WGS sequence"/>
</dbReference>
<dbReference type="Gene3D" id="3.40.50.300">
    <property type="entry name" value="P-loop containing nucleotide triphosphate hydrolases"/>
    <property type="match status" value="1"/>
</dbReference>
<dbReference type="SUPFAM" id="SSF52540">
    <property type="entry name" value="P-loop containing nucleoside triphosphate hydrolases"/>
    <property type="match status" value="1"/>
</dbReference>
<reference evidence="1 2" key="1">
    <citation type="submission" date="2018-08" db="EMBL/GenBank/DDBJ databases">
        <title>Genome Sequence of Clavibacter michiganensis Subspecies type strains, and the Atypical Peach-Colored Strains Isolated from Tomato.</title>
        <authorList>
            <person name="Osdaghi E."/>
            <person name="Portier P."/>
            <person name="Briand M."/>
            <person name="Jacques M.-A."/>
        </authorList>
    </citation>
    <scope>NUCLEOTIDE SEQUENCE [LARGE SCALE GENOMIC DNA]</scope>
    <source>
        <strain evidence="1 2">CFBP 8615</strain>
    </source>
</reference>
<keyword evidence="2" id="KW-1185">Reference proteome</keyword>
<evidence type="ECO:0000313" key="2">
    <source>
        <dbReference type="Proteomes" id="UP000266484"/>
    </source>
</evidence>
<evidence type="ECO:0000313" key="1">
    <source>
        <dbReference type="EMBL" id="RIJ48525.1"/>
    </source>
</evidence>
<proteinExistence type="predicted"/>
<name>A0A399T1C8_9MICO</name>
<protein>
    <submittedName>
        <fullName evidence="1">Uncharacterized protein</fullName>
    </submittedName>
</protein>
<comment type="caution">
    <text evidence="1">The sequence shown here is derived from an EMBL/GenBank/DDBJ whole genome shotgun (WGS) entry which is preliminary data.</text>
</comment>